<dbReference type="RefSeq" id="WP_245798363.1">
    <property type="nucleotide sequence ID" value="NZ_FQUO01000009.1"/>
</dbReference>
<dbReference type="PIRSF" id="PIRSF000103">
    <property type="entry name" value="HIBADH"/>
    <property type="match status" value="1"/>
</dbReference>
<proteinExistence type="predicted"/>
<dbReference type="InterPro" id="IPR036291">
    <property type="entry name" value="NAD(P)-bd_dom_sf"/>
</dbReference>
<evidence type="ECO:0000313" key="4">
    <source>
        <dbReference type="EMBL" id="SHF55943.1"/>
    </source>
</evidence>
<feature type="active site" evidence="2">
    <location>
        <position position="168"/>
    </location>
</feature>
<dbReference type="SUPFAM" id="SSF48179">
    <property type="entry name" value="6-phosphogluconate dehydrogenase C-terminal domain-like"/>
    <property type="match status" value="1"/>
</dbReference>
<dbReference type="SUPFAM" id="SSF51735">
    <property type="entry name" value="NAD(P)-binding Rossmann-fold domains"/>
    <property type="match status" value="1"/>
</dbReference>
<dbReference type="Gene3D" id="1.10.1040.10">
    <property type="entry name" value="N-(1-d-carboxylethyl)-l-norvaline Dehydrogenase, domain 2"/>
    <property type="match status" value="1"/>
</dbReference>
<dbReference type="GO" id="GO:0016491">
    <property type="term" value="F:oxidoreductase activity"/>
    <property type="evidence" value="ECO:0007669"/>
    <property type="project" value="UniProtKB-KW"/>
</dbReference>
<dbReference type="PANTHER" id="PTHR43580:SF2">
    <property type="entry name" value="CYTOKINE-LIKE NUCLEAR FACTOR N-PAC"/>
    <property type="match status" value="1"/>
</dbReference>
<name>A0A1M5CMJ3_9BACT</name>
<accession>A0A1M5CMJ3</accession>
<dbReference type="STRING" id="1302690.BUE76_08190"/>
<reference evidence="4 5" key="1">
    <citation type="submission" date="2016-11" db="EMBL/GenBank/DDBJ databases">
        <authorList>
            <person name="Jaros S."/>
            <person name="Januszkiewicz K."/>
            <person name="Wedrychowicz H."/>
        </authorList>
    </citation>
    <scope>NUCLEOTIDE SEQUENCE [LARGE SCALE GENOMIC DNA]</scope>
    <source>
        <strain evidence="4 5">DSM 26897</strain>
    </source>
</reference>
<organism evidence="4 5">
    <name type="scientific">Cnuella takakiae</name>
    <dbReference type="NCBI Taxonomy" id="1302690"/>
    <lineage>
        <taxon>Bacteria</taxon>
        <taxon>Pseudomonadati</taxon>
        <taxon>Bacteroidota</taxon>
        <taxon>Chitinophagia</taxon>
        <taxon>Chitinophagales</taxon>
        <taxon>Chitinophagaceae</taxon>
        <taxon>Cnuella</taxon>
    </lineage>
</organism>
<dbReference type="GO" id="GO:0050661">
    <property type="term" value="F:NADP binding"/>
    <property type="evidence" value="ECO:0007669"/>
    <property type="project" value="InterPro"/>
</dbReference>
<dbReference type="Proteomes" id="UP000184368">
    <property type="component" value="Unassembled WGS sequence"/>
</dbReference>
<evidence type="ECO:0000259" key="3">
    <source>
        <dbReference type="Pfam" id="PF03446"/>
    </source>
</evidence>
<dbReference type="InterPro" id="IPR008927">
    <property type="entry name" value="6-PGluconate_DH-like_C_sf"/>
</dbReference>
<evidence type="ECO:0000313" key="5">
    <source>
        <dbReference type="Proteomes" id="UP000184368"/>
    </source>
</evidence>
<dbReference type="InterPro" id="IPR051265">
    <property type="entry name" value="HIBADH-related_NP60_sf"/>
</dbReference>
<gene>
    <name evidence="4" type="ORF">SAMN05444008_109137</name>
</gene>
<dbReference type="PANTHER" id="PTHR43580">
    <property type="entry name" value="OXIDOREDUCTASE GLYR1-RELATED"/>
    <property type="match status" value="1"/>
</dbReference>
<evidence type="ECO:0000256" key="1">
    <source>
        <dbReference type="ARBA" id="ARBA00023002"/>
    </source>
</evidence>
<sequence>MIKAFLGTGLLGSGFIRAMLQRGDTVQVWNRTTARAQALETFGAKVCSEVTDAVSGAGRIHITLKDDASVDEVLEAARTGFAPGAIIIDHTTTSKEGAIRRTAYWKEQGFTYQHAPVFMGPANALEASGFMLVSGDEAVMDGLKPELSVMTGKLLELGPEVGKAAALKLAGNAFLVCFAFSLRESVAVAKSLGMSASDMAGLFQNWNPAAQTDARLKRLSGEDQDQPSWELAMARKDTGLFLEAAQQAGVPLTLLPQIAPVMDAWIEKGFGHYDWTVVGRDLA</sequence>
<dbReference type="Gene3D" id="3.40.50.720">
    <property type="entry name" value="NAD(P)-binding Rossmann-like Domain"/>
    <property type="match status" value="1"/>
</dbReference>
<evidence type="ECO:0000256" key="2">
    <source>
        <dbReference type="PIRSR" id="PIRSR000103-1"/>
    </source>
</evidence>
<feature type="domain" description="6-phosphogluconate dehydrogenase NADP-binding" evidence="3">
    <location>
        <begin position="4"/>
        <end position="155"/>
    </location>
</feature>
<dbReference type="InterPro" id="IPR013328">
    <property type="entry name" value="6PGD_dom2"/>
</dbReference>
<dbReference type="InterPro" id="IPR006115">
    <property type="entry name" value="6PGDH_NADP-bd"/>
</dbReference>
<protein>
    <submittedName>
        <fullName evidence="4">3-hydroxyisobutyrate dehydrogenase</fullName>
    </submittedName>
</protein>
<keyword evidence="1" id="KW-0560">Oxidoreductase</keyword>
<keyword evidence="5" id="KW-1185">Reference proteome</keyword>
<dbReference type="AlphaFoldDB" id="A0A1M5CMJ3"/>
<dbReference type="EMBL" id="FQUO01000009">
    <property type="protein sequence ID" value="SHF55943.1"/>
    <property type="molecule type" value="Genomic_DNA"/>
</dbReference>
<dbReference type="Pfam" id="PF03446">
    <property type="entry name" value="NAD_binding_2"/>
    <property type="match status" value="1"/>
</dbReference>
<dbReference type="InterPro" id="IPR015815">
    <property type="entry name" value="HIBADH-related"/>
</dbReference>